<evidence type="ECO:0000259" key="1">
    <source>
        <dbReference type="Pfam" id="PF19054"/>
    </source>
</evidence>
<protein>
    <submittedName>
        <fullName evidence="2">Regulatory Protein</fullName>
    </submittedName>
</protein>
<dbReference type="InterPro" id="IPR043917">
    <property type="entry name" value="DUF5753"/>
</dbReference>
<proteinExistence type="predicted"/>
<dbReference type="Proteomes" id="UP000035016">
    <property type="component" value="Chromosome Chromosome"/>
</dbReference>
<sequence length="127" mass="14212">MKRQEALYDPSKSFRLLLWEAAPHALICPPSVLAAQLDRLAGAIGLDTVELGIIPLSASLKIPPATVFWIYDDHQVIVENWHAELWIDDKASIDTYLRTWRTLRESAVYGAEAQTLVAAARRALRSC</sequence>
<feature type="domain" description="DUF5753" evidence="1">
    <location>
        <begin position="1"/>
        <end position="117"/>
    </location>
</feature>
<dbReference type="EMBL" id="LN831790">
    <property type="protein sequence ID" value="CQR62943.1"/>
    <property type="molecule type" value="Genomic_DNA"/>
</dbReference>
<organism evidence="2 3">
    <name type="scientific">Streptomyces leeuwenhoekii</name>
    <dbReference type="NCBI Taxonomy" id="1437453"/>
    <lineage>
        <taxon>Bacteria</taxon>
        <taxon>Bacillati</taxon>
        <taxon>Actinomycetota</taxon>
        <taxon>Actinomycetes</taxon>
        <taxon>Kitasatosporales</taxon>
        <taxon>Streptomycetaceae</taxon>
        <taxon>Streptomyces</taxon>
    </lineage>
</organism>
<dbReference type="Pfam" id="PF19054">
    <property type="entry name" value="DUF5753"/>
    <property type="match status" value="1"/>
</dbReference>
<reference evidence="2 3" key="1">
    <citation type="submission" date="2015-02" db="EMBL/GenBank/DDBJ databases">
        <authorList>
            <person name="Gomez-Escribano P.J."/>
        </authorList>
    </citation>
    <scope>NUCLEOTIDE SEQUENCE [LARGE SCALE GENOMIC DNA]</scope>
    <source>
        <strain evidence="3">C34 (DSM 42122 / NRRL B-24963)</strain>
    </source>
</reference>
<accession>A0A0F7VX32</accession>
<evidence type="ECO:0000313" key="3">
    <source>
        <dbReference type="Proteomes" id="UP000035016"/>
    </source>
</evidence>
<gene>
    <name evidence="2" type="primary">sle_34820</name>
</gene>
<dbReference type="KEGG" id="sle:sle_34820"/>
<dbReference type="AlphaFoldDB" id="A0A0F7VX32"/>
<name>A0A0F7VX32_STRLW</name>
<evidence type="ECO:0000313" key="2">
    <source>
        <dbReference type="EMBL" id="CQR62943.1"/>
    </source>
</evidence>